<evidence type="ECO:0000313" key="2">
    <source>
        <dbReference type="Proteomes" id="UP000598820"/>
    </source>
</evidence>
<name>A0A927AVD1_9BACT</name>
<dbReference type="Proteomes" id="UP000598820">
    <property type="component" value="Unassembled WGS sequence"/>
</dbReference>
<proteinExistence type="predicted"/>
<keyword evidence="2" id="KW-1185">Reference proteome</keyword>
<dbReference type="RefSeq" id="WP_190892255.1">
    <property type="nucleotide sequence ID" value="NZ_JACWZY010000045.1"/>
</dbReference>
<dbReference type="EMBL" id="JACWZY010000045">
    <property type="protein sequence ID" value="MBD2705118.1"/>
    <property type="molecule type" value="Genomic_DNA"/>
</dbReference>
<protein>
    <recommendedName>
        <fullName evidence="3">DUF4185 domain-containing protein</fullName>
    </recommendedName>
</protein>
<comment type="caution">
    <text evidence="1">The sequence shown here is derived from an EMBL/GenBank/DDBJ whole genome shotgun (WGS) entry which is preliminary data.</text>
</comment>
<reference evidence="1" key="1">
    <citation type="submission" date="2020-09" db="EMBL/GenBank/DDBJ databases">
        <authorList>
            <person name="Kim M.K."/>
        </authorList>
    </citation>
    <scope>NUCLEOTIDE SEQUENCE</scope>
    <source>
        <strain evidence="1">BT702</strain>
    </source>
</reference>
<evidence type="ECO:0008006" key="3">
    <source>
        <dbReference type="Google" id="ProtNLM"/>
    </source>
</evidence>
<sequence>MNSYMLVVSCLFLWIACKKSTNDGTTGPQTATRDSLFTEHFRRTKGWIAGDDGYSIRLTDGRTLWLWGDSYIDNYDAATRTIPCLFQVNNAGLLQNATNPADMATLLGAGKPASYFLHPGGWPTYWFWPGSGYQQGNTVYCFLDNIKTTGANGSFGFTSGGPNYVATIQFPAMTVQGYKQLPAQNGINFGAGFVPHPDGFMYVYGYKGDGFVGSKMYVARIKPDDPITSWQYYDGANWITDPTKAAPIASDGTSSFASGFKVGNKFALLSSEFSLGCTGKEIYAFTADQPQGPYSSRKLIYTIPEKAGDKYPFFYFAIGHPEFIDNQGLLVTYSVNGFLQCGPEVCINNRRDPDTYRPKAFRVPLSVLGAQ</sequence>
<dbReference type="AlphaFoldDB" id="A0A927AVD1"/>
<evidence type="ECO:0000313" key="1">
    <source>
        <dbReference type="EMBL" id="MBD2705118.1"/>
    </source>
</evidence>
<gene>
    <name evidence="1" type="ORF">IC229_31130</name>
</gene>
<accession>A0A927AVD1</accession>
<organism evidence="1 2">
    <name type="scientific">Spirosoma profusum</name>
    <dbReference type="NCBI Taxonomy" id="2771354"/>
    <lineage>
        <taxon>Bacteria</taxon>
        <taxon>Pseudomonadati</taxon>
        <taxon>Bacteroidota</taxon>
        <taxon>Cytophagia</taxon>
        <taxon>Cytophagales</taxon>
        <taxon>Cytophagaceae</taxon>
        <taxon>Spirosoma</taxon>
    </lineage>
</organism>